<accession>A0A9N9B3V6</accession>
<evidence type="ECO:0000256" key="1">
    <source>
        <dbReference type="SAM" id="MobiDB-lite"/>
    </source>
</evidence>
<reference evidence="2" key="1">
    <citation type="submission" date="2021-06" db="EMBL/GenBank/DDBJ databases">
        <authorList>
            <person name="Kallberg Y."/>
            <person name="Tangrot J."/>
            <person name="Rosling A."/>
        </authorList>
    </citation>
    <scope>NUCLEOTIDE SEQUENCE</scope>
    <source>
        <strain evidence="2">BR232B</strain>
    </source>
</reference>
<feature type="region of interest" description="Disordered" evidence="1">
    <location>
        <begin position="1"/>
        <end position="133"/>
    </location>
</feature>
<protein>
    <submittedName>
        <fullName evidence="2">2233_t:CDS:1</fullName>
    </submittedName>
</protein>
<sequence length="152" mass="17124">MKTPPPDKNEAIKSKDPAPEPAAHSEQGFDQGSLEENSERGSRRVLRIVSSKTEDKNSNTNRVTKVSSPTSNQLLTKTQKNNLAKKAKKREEKKLRDEIQAERLRQHRRSLGTERVNELYKNDKPKSSVNPRNANTIIPTVSLNEAGALVWN</sequence>
<feature type="compositionally biased region" description="Polar residues" evidence="1">
    <location>
        <begin position="58"/>
        <end position="79"/>
    </location>
</feature>
<dbReference type="AlphaFoldDB" id="A0A9N9B3V6"/>
<evidence type="ECO:0000313" key="3">
    <source>
        <dbReference type="Proteomes" id="UP000789739"/>
    </source>
</evidence>
<dbReference type="EMBL" id="CAJVPI010000582">
    <property type="protein sequence ID" value="CAG8552496.1"/>
    <property type="molecule type" value="Genomic_DNA"/>
</dbReference>
<feature type="compositionally biased region" description="Basic and acidic residues" evidence="1">
    <location>
        <begin position="111"/>
        <end position="126"/>
    </location>
</feature>
<comment type="caution">
    <text evidence="2">The sequence shown here is derived from an EMBL/GenBank/DDBJ whole genome shotgun (WGS) entry which is preliminary data.</text>
</comment>
<gene>
    <name evidence="2" type="ORF">PBRASI_LOCUS5164</name>
</gene>
<dbReference type="Proteomes" id="UP000789739">
    <property type="component" value="Unassembled WGS sequence"/>
</dbReference>
<feature type="compositionally biased region" description="Basic and acidic residues" evidence="1">
    <location>
        <begin position="1"/>
        <end position="18"/>
    </location>
</feature>
<organism evidence="2 3">
    <name type="scientific">Paraglomus brasilianum</name>
    <dbReference type="NCBI Taxonomy" id="144538"/>
    <lineage>
        <taxon>Eukaryota</taxon>
        <taxon>Fungi</taxon>
        <taxon>Fungi incertae sedis</taxon>
        <taxon>Mucoromycota</taxon>
        <taxon>Glomeromycotina</taxon>
        <taxon>Glomeromycetes</taxon>
        <taxon>Paraglomerales</taxon>
        <taxon>Paraglomeraceae</taxon>
        <taxon>Paraglomus</taxon>
    </lineage>
</organism>
<keyword evidence="3" id="KW-1185">Reference proteome</keyword>
<name>A0A9N9B3V6_9GLOM</name>
<evidence type="ECO:0000313" key="2">
    <source>
        <dbReference type="EMBL" id="CAG8552496.1"/>
    </source>
</evidence>
<feature type="compositionally biased region" description="Basic and acidic residues" evidence="1">
    <location>
        <begin position="89"/>
        <end position="104"/>
    </location>
</feature>
<proteinExistence type="predicted"/>